<comment type="cofactor">
    <cofactor evidence="1 6">
        <name>FAD</name>
        <dbReference type="ChEBI" id="CHEBI:57692"/>
    </cofactor>
</comment>
<dbReference type="InterPro" id="IPR007867">
    <property type="entry name" value="GMC_OxRtase_C"/>
</dbReference>
<keyword evidence="9" id="KW-1185">Reference proteome</keyword>
<dbReference type="PROSITE" id="PS00624">
    <property type="entry name" value="GMC_OXRED_2"/>
    <property type="match status" value="1"/>
</dbReference>
<evidence type="ECO:0000256" key="6">
    <source>
        <dbReference type="PIRSR" id="PIRSR000137-2"/>
    </source>
</evidence>
<organism evidence="8 9">
    <name type="scientific">Hydnomerulius pinastri MD-312</name>
    <dbReference type="NCBI Taxonomy" id="994086"/>
    <lineage>
        <taxon>Eukaryota</taxon>
        <taxon>Fungi</taxon>
        <taxon>Dikarya</taxon>
        <taxon>Basidiomycota</taxon>
        <taxon>Agaricomycotina</taxon>
        <taxon>Agaricomycetes</taxon>
        <taxon>Agaricomycetidae</taxon>
        <taxon>Boletales</taxon>
        <taxon>Boletales incertae sedis</taxon>
        <taxon>Leucogyrophana</taxon>
    </lineage>
</organism>
<dbReference type="Pfam" id="PF05199">
    <property type="entry name" value="GMC_oxred_C"/>
    <property type="match status" value="1"/>
</dbReference>
<reference evidence="8 9" key="1">
    <citation type="submission" date="2014-04" db="EMBL/GenBank/DDBJ databases">
        <title>Evolutionary Origins and Diversification of the Mycorrhizal Mutualists.</title>
        <authorList>
            <consortium name="DOE Joint Genome Institute"/>
            <consortium name="Mycorrhizal Genomics Consortium"/>
            <person name="Kohler A."/>
            <person name="Kuo A."/>
            <person name="Nagy L.G."/>
            <person name="Floudas D."/>
            <person name="Copeland A."/>
            <person name="Barry K.W."/>
            <person name="Cichocki N."/>
            <person name="Veneault-Fourrey C."/>
            <person name="LaButti K."/>
            <person name="Lindquist E.A."/>
            <person name="Lipzen A."/>
            <person name="Lundell T."/>
            <person name="Morin E."/>
            <person name="Murat C."/>
            <person name="Riley R."/>
            <person name="Ohm R."/>
            <person name="Sun H."/>
            <person name="Tunlid A."/>
            <person name="Henrissat B."/>
            <person name="Grigoriev I.V."/>
            <person name="Hibbett D.S."/>
            <person name="Martin F."/>
        </authorList>
    </citation>
    <scope>NUCLEOTIDE SEQUENCE [LARGE SCALE GENOMIC DNA]</scope>
    <source>
        <strain evidence="8 9">MD-312</strain>
    </source>
</reference>
<feature type="active site" description="Proton donor" evidence="5">
    <location>
        <position position="526"/>
    </location>
</feature>
<dbReference type="Pfam" id="PF00732">
    <property type="entry name" value="GMC_oxred_N"/>
    <property type="match status" value="1"/>
</dbReference>
<dbReference type="EMBL" id="KN839845">
    <property type="protein sequence ID" value="KIJ64876.1"/>
    <property type="molecule type" value="Genomic_DNA"/>
</dbReference>
<comment type="similarity">
    <text evidence="2">Belongs to the GMC oxidoreductase family.</text>
</comment>
<evidence type="ECO:0000256" key="2">
    <source>
        <dbReference type="ARBA" id="ARBA00010790"/>
    </source>
</evidence>
<name>A0A0C9WFJ0_9AGAM</name>
<dbReference type="OrthoDB" id="269227at2759"/>
<dbReference type="GO" id="GO:0050660">
    <property type="term" value="F:flavin adenine dinucleotide binding"/>
    <property type="evidence" value="ECO:0007669"/>
    <property type="project" value="InterPro"/>
</dbReference>
<dbReference type="InterPro" id="IPR012132">
    <property type="entry name" value="GMC_OxRdtase"/>
</dbReference>
<dbReference type="GO" id="GO:0016614">
    <property type="term" value="F:oxidoreductase activity, acting on CH-OH group of donors"/>
    <property type="evidence" value="ECO:0007669"/>
    <property type="project" value="InterPro"/>
</dbReference>
<dbReference type="Proteomes" id="UP000053820">
    <property type="component" value="Unassembled WGS sequence"/>
</dbReference>
<protein>
    <submittedName>
        <fullName evidence="8">GMC oxidoreductase</fullName>
    </submittedName>
</protein>
<dbReference type="Gene3D" id="3.50.50.60">
    <property type="entry name" value="FAD/NAD(P)-binding domain"/>
    <property type="match status" value="1"/>
</dbReference>
<accession>A0A0C9WFJ0</accession>
<evidence type="ECO:0000313" key="8">
    <source>
        <dbReference type="EMBL" id="KIJ64876.1"/>
    </source>
</evidence>
<proteinExistence type="inferred from homology"/>
<evidence type="ECO:0000256" key="5">
    <source>
        <dbReference type="PIRSR" id="PIRSR000137-1"/>
    </source>
</evidence>
<dbReference type="PIRSF" id="PIRSF000137">
    <property type="entry name" value="Alcohol_oxidase"/>
    <property type="match status" value="1"/>
</dbReference>
<dbReference type="HOGENOM" id="CLU_002865_7_2_1"/>
<keyword evidence="4 6" id="KW-0274">FAD</keyword>
<evidence type="ECO:0000313" key="9">
    <source>
        <dbReference type="Proteomes" id="UP000053820"/>
    </source>
</evidence>
<dbReference type="PANTHER" id="PTHR11552:SF147">
    <property type="entry name" value="CHOLINE DEHYDROGENASE, MITOCHONDRIAL"/>
    <property type="match status" value="1"/>
</dbReference>
<feature type="active site" description="Proton acceptor" evidence="5">
    <location>
        <position position="569"/>
    </location>
</feature>
<dbReference type="InterPro" id="IPR036188">
    <property type="entry name" value="FAD/NAD-bd_sf"/>
</dbReference>
<dbReference type="Gene3D" id="3.30.560.10">
    <property type="entry name" value="Glucose Oxidase, domain 3"/>
    <property type="match status" value="1"/>
</dbReference>
<feature type="binding site" evidence="6">
    <location>
        <begin position="109"/>
        <end position="112"/>
    </location>
    <ligand>
        <name>FAD</name>
        <dbReference type="ChEBI" id="CHEBI:57692"/>
    </ligand>
</feature>
<feature type="domain" description="Glucose-methanol-choline oxidoreductase N-terminal" evidence="7">
    <location>
        <begin position="282"/>
        <end position="296"/>
    </location>
</feature>
<evidence type="ECO:0000256" key="1">
    <source>
        <dbReference type="ARBA" id="ARBA00001974"/>
    </source>
</evidence>
<evidence type="ECO:0000259" key="7">
    <source>
        <dbReference type="PROSITE" id="PS00624"/>
    </source>
</evidence>
<dbReference type="SUPFAM" id="SSF54373">
    <property type="entry name" value="FAD-linked reductases, C-terminal domain"/>
    <property type="match status" value="1"/>
</dbReference>
<dbReference type="PANTHER" id="PTHR11552">
    <property type="entry name" value="GLUCOSE-METHANOL-CHOLINE GMC OXIDOREDUCTASE"/>
    <property type="match status" value="1"/>
</dbReference>
<evidence type="ECO:0000256" key="4">
    <source>
        <dbReference type="ARBA" id="ARBA00022827"/>
    </source>
</evidence>
<gene>
    <name evidence="8" type="ORF">HYDPIDRAFT_111533</name>
</gene>
<keyword evidence="3" id="KW-0285">Flavoprotein</keyword>
<dbReference type="SUPFAM" id="SSF51905">
    <property type="entry name" value="FAD/NAD(P)-binding domain"/>
    <property type="match status" value="1"/>
</dbReference>
<dbReference type="InterPro" id="IPR000172">
    <property type="entry name" value="GMC_OxRdtase_N"/>
</dbReference>
<sequence length="590" mass="63965">MGASFSQSSYVSDASTLVDQHYDYIIVGGGTAGCVLASRLSEDPSLSVLLVEAGGSHEKETLSKIPLAAAQLLKSQRDWCYMTEPQSALNGRKINYARGKMLGGSASINALVYQHCSPSDFDEWESKGLVGWGYSSLAPYLRKSEKFTPNPLYPVDIKHRGTAGVWHTTYGYTHDICDKWMEAAQAVGITRIPDFNTPQGSLGVTKFVTFVDQGGQRSSPATAFLTKDVLKRKNLTVLVNSLTTRILFSDDGSRAIGIEVAAGETSPRYQISASREIILAAGAVNSPQLLMLSGIGHKEELGKLNIPVVKHLPHVGKNLLDHPMVPVIFRAKDGYTLDYMQNPIKAIPVMLRWFLTGTGPATSNGGEAVVFVRSDDKTLFNSKVDDEDGSGLIDNTSGPDAPDLEIGIAPASFRPLPRPKNGMTLIPILVRPVSTGYLSLVSSSPFDKPSINPEFLVNPADMSMMKRGVRLALRTARGLALKPMLDLKPDSNDTKDIYYPGDADPETISNADLEEWIRNNCETVNHCAGTARMGTSEEDSVVDHNLKVWGINNLRVVDASVFPTMVSGHPTAPVVAIAERMSDLITKDTK</sequence>
<evidence type="ECO:0000256" key="3">
    <source>
        <dbReference type="ARBA" id="ARBA00022630"/>
    </source>
</evidence>
<dbReference type="AlphaFoldDB" id="A0A0C9WFJ0"/>